<organism evidence="3">
    <name type="scientific">marine metagenome</name>
    <dbReference type="NCBI Taxonomy" id="408172"/>
    <lineage>
        <taxon>unclassified sequences</taxon>
        <taxon>metagenomes</taxon>
        <taxon>ecological metagenomes</taxon>
    </lineage>
</organism>
<evidence type="ECO:0000259" key="2">
    <source>
        <dbReference type="Pfam" id="PF04965"/>
    </source>
</evidence>
<protein>
    <recommendedName>
        <fullName evidence="2">IraD/Gp25-like domain-containing protein</fullName>
    </recommendedName>
</protein>
<dbReference type="Gene3D" id="3.10.450.40">
    <property type="match status" value="1"/>
</dbReference>
<feature type="region of interest" description="Disordered" evidence="1">
    <location>
        <begin position="1"/>
        <end position="20"/>
    </location>
</feature>
<reference evidence="3" key="1">
    <citation type="submission" date="2018-05" db="EMBL/GenBank/DDBJ databases">
        <authorList>
            <person name="Lanie J.A."/>
            <person name="Ng W.-L."/>
            <person name="Kazmierczak K.M."/>
            <person name="Andrzejewski T.M."/>
            <person name="Davidsen T.M."/>
            <person name="Wayne K.J."/>
            <person name="Tettelin H."/>
            <person name="Glass J.I."/>
            <person name="Rusch D."/>
            <person name="Podicherti R."/>
            <person name="Tsui H.-C.T."/>
            <person name="Winkler M.E."/>
        </authorList>
    </citation>
    <scope>NUCLEOTIDE SEQUENCE</scope>
</reference>
<dbReference type="InterPro" id="IPR007048">
    <property type="entry name" value="IraD/Gp25-like"/>
</dbReference>
<name>A0A381V4W9_9ZZZZ</name>
<dbReference type="SUPFAM" id="SSF160719">
    <property type="entry name" value="gpW/gp25-like"/>
    <property type="match status" value="1"/>
</dbReference>
<evidence type="ECO:0000256" key="1">
    <source>
        <dbReference type="SAM" id="MobiDB-lite"/>
    </source>
</evidence>
<gene>
    <name evidence="3" type="ORF">METZ01_LOCUS88259</name>
</gene>
<sequence length="149" mass="17090">MANALRNPDAFTDGTEKGKGRASQLYSDLDLFFSKNNRTKDISKVYDVQSVKRSVRNLVLMNEFEKPFHPEISSNVRDTLFELLTPVTAIILARQVQDVIENFEPRARLVGVRAYPDLDRNAYDVTVEFYVVNAPTELIKLTLPLERLR</sequence>
<accession>A0A381V4W9</accession>
<proteinExistence type="predicted"/>
<dbReference type="AlphaFoldDB" id="A0A381V4W9"/>
<evidence type="ECO:0000313" key="3">
    <source>
        <dbReference type="EMBL" id="SVA35405.1"/>
    </source>
</evidence>
<dbReference type="Pfam" id="PF04965">
    <property type="entry name" value="GPW_gp25"/>
    <property type="match status" value="1"/>
</dbReference>
<dbReference type="EMBL" id="UINC01007858">
    <property type="protein sequence ID" value="SVA35405.1"/>
    <property type="molecule type" value="Genomic_DNA"/>
</dbReference>
<feature type="domain" description="IraD/Gp25-like" evidence="2">
    <location>
        <begin position="49"/>
        <end position="131"/>
    </location>
</feature>